<evidence type="ECO:0000256" key="3">
    <source>
        <dbReference type="SAM" id="Coils"/>
    </source>
</evidence>
<dbReference type="PANTHER" id="PTHR10039">
    <property type="entry name" value="AMELOGENIN"/>
    <property type="match status" value="1"/>
</dbReference>
<comment type="caution">
    <text evidence="7">The sequence shown here is derived from an EMBL/GenBank/DDBJ whole genome shotgun (WGS) entry which is preliminary data.</text>
</comment>
<feature type="domain" description="GPI inositol-deacylase winged helix" evidence="4">
    <location>
        <begin position="562"/>
        <end position="640"/>
    </location>
</feature>
<organism evidence="7 8">
    <name type="scientific">Apiospora marii</name>
    <dbReference type="NCBI Taxonomy" id="335849"/>
    <lineage>
        <taxon>Eukaryota</taxon>
        <taxon>Fungi</taxon>
        <taxon>Dikarya</taxon>
        <taxon>Ascomycota</taxon>
        <taxon>Pezizomycotina</taxon>
        <taxon>Sordariomycetes</taxon>
        <taxon>Xylariomycetidae</taxon>
        <taxon>Amphisphaeriales</taxon>
        <taxon>Apiosporaceae</taxon>
        <taxon>Apiospora</taxon>
    </lineage>
</organism>
<reference evidence="7 8" key="1">
    <citation type="submission" date="2023-01" db="EMBL/GenBank/DDBJ databases">
        <title>Analysis of 21 Apiospora genomes using comparative genomics revels a genus with tremendous synthesis potential of carbohydrate active enzymes and secondary metabolites.</title>
        <authorList>
            <person name="Sorensen T."/>
        </authorList>
    </citation>
    <scope>NUCLEOTIDE SEQUENCE [LARGE SCALE GENOMIC DNA]</scope>
    <source>
        <strain evidence="7 8">CBS 20057</strain>
    </source>
</reference>
<dbReference type="PANTHER" id="PTHR10039:SF10">
    <property type="entry name" value="NACHT DOMAIN-CONTAINING PROTEIN"/>
    <property type="match status" value="1"/>
</dbReference>
<evidence type="ECO:0000313" key="7">
    <source>
        <dbReference type="EMBL" id="KAK8037399.1"/>
    </source>
</evidence>
<evidence type="ECO:0000259" key="6">
    <source>
        <dbReference type="Pfam" id="PF24883"/>
    </source>
</evidence>
<dbReference type="Gene3D" id="1.25.40.20">
    <property type="entry name" value="Ankyrin repeat-containing domain"/>
    <property type="match status" value="3"/>
</dbReference>
<dbReference type="InterPro" id="IPR002110">
    <property type="entry name" value="Ankyrin_rpt"/>
</dbReference>
<accession>A0ABR1SUN3</accession>
<evidence type="ECO:0000256" key="1">
    <source>
        <dbReference type="ARBA" id="ARBA00022737"/>
    </source>
</evidence>
<dbReference type="SUPFAM" id="SSF48403">
    <property type="entry name" value="Ankyrin repeat"/>
    <property type="match status" value="1"/>
</dbReference>
<dbReference type="PROSITE" id="PS50297">
    <property type="entry name" value="ANK_REP_REGION"/>
    <property type="match status" value="3"/>
</dbReference>
<dbReference type="InterPro" id="IPR056125">
    <property type="entry name" value="DUF7708"/>
</dbReference>
<proteinExistence type="predicted"/>
<feature type="repeat" description="ANK" evidence="2">
    <location>
        <begin position="1048"/>
        <end position="1080"/>
    </location>
</feature>
<keyword evidence="3" id="KW-0175">Coiled coil</keyword>
<feature type="domain" description="DUF7708" evidence="5">
    <location>
        <begin position="70"/>
        <end position="209"/>
    </location>
</feature>
<evidence type="ECO:0000259" key="4">
    <source>
        <dbReference type="Pfam" id="PF22939"/>
    </source>
</evidence>
<dbReference type="InterPro" id="IPR056884">
    <property type="entry name" value="NPHP3-like_N"/>
</dbReference>
<dbReference type="PROSITE" id="PS50088">
    <property type="entry name" value="ANK_REPEAT"/>
    <property type="match status" value="5"/>
</dbReference>
<feature type="repeat" description="ANK" evidence="2">
    <location>
        <begin position="1118"/>
        <end position="1139"/>
    </location>
</feature>
<dbReference type="Pfam" id="PF24883">
    <property type="entry name" value="NPHP3_N"/>
    <property type="match status" value="1"/>
</dbReference>
<dbReference type="Pfam" id="PF13637">
    <property type="entry name" value="Ank_4"/>
    <property type="match status" value="1"/>
</dbReference>
<feature type="repeat" description="ANK" evidence="2">
    <location>
        <begin position="877"/>
        <end position="909"/>
    </location>
</feature>
<feature type="repeat" description="ANK" evidence="2">
    <location>
        <begin position="1081"/>
        <end position="1117"/>
    </location>
</feature>
<dbReference type="Proteomes" id="UP001396898">
    <property type="component" value="Unassembled WGS sequence"/>
</dbReference>
<dbReference type="SMART" id="SM00248">
    <property type="entry name" value="ANK"/>
    <property type="match status" value="8"/>
</dbReference>
<feature type="repeat" description="ANK" evidence="2">
    <location>
        <begin position="920"/>
        <end position="952"/>
    </location>
</feature>
<keyword evidence="8" id="KW-1185">Reference proteome</keyword>
<dbReference type="InterPro" id="IPR027417">
    <property type="entry name" value="P-loop_NTPase"/>
</dbReference>
<name>A0ABR1SUN3_9PEZI</name>
<dbReference type="EMBL" id="JAQQWI010000002">
    <property type="protein sequence ID" value="KAK8037399.1"/>
    <property type="molecule type" value="Genomic_DNA"/>
</dbReference>
<sequence>MASSSTLVPAKQRDVLLDAVSDFQGVLNDEERRELIKMRTLPDSDSIMVFTAELDSTHRARKGPSFASRLHSVLSSVGMFCSIIDTFVSSHPEIAALVWGSVKLTMLVAANVASYYQATSDLFMKLGRMCPLFADYQALYPDSIRLQKALIEFHASIIRCCKHVVQTVQRPLHQQLLTFLVPFDQEFKPDIENLQRHSESIEREISYAKAQADRQDQQLQVLERQEASKSRTLMNHFTGRADDRLRRIYEMELQKSKRTTRKRKQKLLDSLSNREYLRRYKQSCKKRWGDTASWIFQDPDFCRWQDGEESVLWCSGKIGSGKTITTSSVIQHILSCKGPSAGPVSYFFVQPTGSESPSANGILKSILQQRLDPANITDEVETALQRIHRFSDIDDTLETIQQLTPSGASYIIIDGVDDCNKSQRRELLAALSSLVSSSKHLRLFLCGRIGIQDEIQSHFKRLIHLPLDVKATNEDITRYIHDIIDQKIEDDDLRFGDPSLADDVKSTLSKGAQGMFLWAYFQVEEIASKICDEDIRKALHNLPRDLNDIFNRAIRRILDGNHRSEAQRTFRWVIAARRPLWLMELREAIAIEITQEFSDPARQCNDMDKVALWCENLVEVEEESGVVQFVHHSVRTFLLGTPTDPTTAGFHVGLNEADRELGEVCLTYLDFNDFKRSLTRQAKPVKISPIEIINASSKYGSKLAKLHQTVVGPGSETFDLRRSLDPDGSATVSQVTQTVIKEYPFIRYASEHWVSHTKYIRKRKLKTWTILKRVISSNYSFVELPWSSDMPHRDAAIHWAKRHHHGSILRILWDDEGDHLFKWASDHNDLAFFDVLFEEMDFRTPGNIFIYAASVGHLRSLDELVYSGKVHVNDLIEGKTALVTAVIKGQCDAIDKLMSLGADVNAPNRGKEDSPDGPFFTETPLTAAALRGNLKVFDKLVSYGADYSATEDYNPIIAAVDGGHQLLLEKMLAAGADVNASVGNDTALTRATEVGRLDMVDTLLAAGADDTTTYPPALKRTLPVITKSDEILRRKLLEHEVRLSYTVRLRTLLHNAVSSHDLVLLSLLLEGGVKVDAQDATGATALHIAARYGDERVRDILVKKLIRSGASPDACNNAGETALHVAAKYGSQYVARYLIAVSPSLVHRADLLGRTPEAIAVSNNQSEVVGVSTNAHIIKRANIPF</sequence>
<dbReference type="Pfam" id="PF12796">
    <property type="entry name" value="Ank_2"/>
    <property type="match status" value="2"/>
</dbReference>
<keyword evidence="1" id="KW-0677">Repeat</keyword>
<feature type="coiled-coil region" evidence="3">
    <location>
        <begin position="191"/>
        <end position="225"/>
    </location>
</feature>
<evidence type="ECO:0000256" key="2">
    <source>
        <dbReference type="PROSITE-ProRule" id="PRU00023"/>
    </source>
</evidence>
<evidence type="ECO:0000259" key="5">
    <source>
        <dbReference type="Pfam" id="PF24809"/>
    </source>
</evidence>
<dbReference type="Pfam" id="PF24809">
    <property type="entry name" value="DUF7708"/>
    <property type="match status" value="1"/>
</dbReference>
<dbReference type="SUPFAM" id="SSF52540">
    <property type="entry name" value="P-loop containing nucleoside triphosphate hydrolases"/>
    <property type="match status" value="1"/>
</dbReference>
<evidence type="ECO:0000313" key="8">
    <source>
        <dbReference type="Proteomes" id="UP001396898"/>
    </source>
</evidence>
<feature type="domain" description="Nephrocystin 3-like N-terminal" evidence="6">
    <location>
        <begin position="291"/>
        <end position="448"/>
    </location>
</feature>
<dbReference type="InterPro" id="IPR054471">
    <property type="entry name" value="GPIID_WHD"/>
</dbReference>
<dbReference type="InterPro" id="IPR036770">
    <property type="entry name" value="Ankyrin_rpt-contain_sf"/>
</dbReference>
<protein>
    <submittedName>
        <fullName evidence="7">Ankyrin repeat protein</fullName>
    </submittedName>
</protein>
<keyword evidence="2" id="KW-0040">ANK repeat</keyword>
<dbReference type="Gene3D" id="3.40.50.300">
    <property type="entry name" value="P-loop containing nucleotide triphosphate hydrolases"/>
    <property type="match status" value="1"/>
</dbReference>
<gene>
    <name evidence="7" type="ORF">PG991_000745</name>
</gene>
<dbReference type="Pfam" id="PF22939">
    <property type="entry name" value="WHD_GPIID"/>
    <property type="match status" value="1"/>
</dbReference>